<keyword evidence="2" id="KW-1185">Reference proteome</keyword>
<comment type="caution">
    <text evidence="1">The sequence shown here is derived from an EMBL/GenBank/DDBJ whole genome shotgun (WGS) entry which is preliminary data.</text>
</comment>
<accession>A0A2N5T291</accession>
<sequence>MDTSARHELAQLNDRANPSRSLGFTNLMTELRVWKSQGPVWLLSLTTRWLVVPAEWALGRQ</sequence>
<gene>
    <name evidence="1" type="ORF">PCANC_14942</name>
</gene>
<reference evidence="1 2" key="1">
    <citation type="submission" date="2017-11" db="EMBL/GenBank/DDBJ databases">
        <title>De novo assembly and phasing of dikaryotic genomes from two isolates of Puccinia coronata f. sp. avenae, the causal agent of oat crown rust.</title>
        <authorList>
            <person name="Miller M.E."/>
            <person name="Zhang Y."/>
            <person name="Omidvar V."/>
            <person name="Sperschneider J."/>
            <person name="Schwessinger B."/>
            <person name="Raley C."/>
            <person name="Palmer J.M."/>
            <person name="Garnica D."/>
            <person name="Upadhyaya N."/>
            <person name="Rathjen J."/>
            <person name="Taylor J.M."/>
            <person name="Park R.F."/>
            <person name="Dodds P.N."/>
            <person name="Hirsch C.D."/>
            <person name="Kianian S.F."/>
            <person name="Figueroa M."/>
        </authorList>
    </citation>
    <scope>NUCLEOTIDE SEQUENCE [LARGE SCALE GENOMIC DNA]</scope>
    <source>
        <strain evidence="1">12NC29</strain>
    </source>
</reference>
<protein>
    <submittedName>
        <fullName evidence="1">Uncharacterized protein</fullName>
    </submittedName>
</protein>
<dbReference type="EMBL" id="PGCJ01000810">
    <property type="protein sequence ID" value="PLW19606.1"/>
    <property type="molecule type" value="Genomic_DNA"/>
</dbReference>
<evidence type="ECO:0000313" key="2">
    <source>
        <dbReference type="Proteomes" id="UP000235388"/>
    </source>
</evidence>
<organism evidence="1 2">
    <name type="scientific">Puccinia coronata f. sp. avenae</name>
    <dbReference type="NCBI Taxonomy" id="200324"/>
    <lineage>
        <taxon>Eukaryota</taxon>
        <taxon>Fungi</taxon>
        <taxon>Dikarya</taxon>
        <taxon>Basidiomycota</taxon>
        <taxon>Pucciniomycotina</taxon>
        <taxon>Pucciniomycetes</taxon>
        <taxon>Pucciniales</taxon>
        <taxon>Pucciniaceae</taxon>
        <taxon>Puccinia</taxon>
    </lineage>
</organism>
<proteinExistence type="predicted"/>
<dbReference type="AlphaFoldDB" id="A0A2N5T291"/>
<dbReference type="Proteomes" id="UP000235388">
    <property type="component" value="Unassembled WGS sequence"/>
</dbReference>
<evidence type="ECO:0000313" key="1">
    <source>
        <dbReference type="EMBL" id="PLW19606.1"/>
    </source>
</evidence>
<name>A0A2N5T291_9BASI</name>